<evidence type="ECO:0000313" key="13">
    <source>
        <dbReference type="Proteomes" id="UP000029055"/>
    </source>
</evidence>
<dbReference type="OrthoDB" id="8481147at2"/>
<dbReference type="GO" id="GO:0005886">
    <property type="term" value="C:plasma membrane"/>
    <property type="evidence" value="ECO:0007669"/>
    <property type="project" value="UniProtKB-SubCell"/>
</dbReference>
<dbReference type="GO" id="GO:0005524">
    <property type="term" value="F:ATP binding"/>
    <property type="evidence" value="ECO:0007669"/>
    <property type="project" value="UniProtKB-KW"/>
</dbReference>
<sequence>MSVDIQGLSIAIGGVPIVRDVDIHIADHSRVGLIGASGSGKSMIARAMMGLLPTTATCSGSIRYEGEEIIGMGERGLADLRGRYVSMVFQNPGSALNPVLTVMQQVMLPLALHFELSAAQRKARAAAMLAKVGLDASIGSRFPHQLSGGQQQRVGIAAALVGAPKLILADEPTTALDSITQRQIVRLLVSLVDESGASMLFITHDFSVLAHATDDCYVLDAGHIIESGSTRELLGQPRTPQARQLVHAARELTLHADSGEEGQPPENDSDAAGCDAMGCEAVNPDESHVAASASGLVEPNGNQEFVAEVDSSHAVPEGRSNSAANSHADSSAVQTASSISTRPAAQEGEH</sequence>
<evidence type="ECO:0000256" key="7">
    <source>
        <dbReference type="ARBA" id="ARBA00022840"/>
    </source>
</evidence>
<dbReference type="GO" id="GO:0016887">
    <property type="term" value="F:ATP hydrolysis activity"/>
    <property type="evidence" value="ECO:0007669"/>
    <property type="project" value="InterPro"/>
</dbReference>
<dbReference type="InterPro" id="IPR050388">
    <property type="entry name" value="ABC_Ni/Peptide_Import"/>
</dbReference>
<feature type="domain" description="ABC transporter" evidence="11">
    <location>
        <begin position="3"/>
        <end position="246"/>
    </location>
</feature>
<evidence type="ECO:0000256" key="4">
    <source>
        <dbReference type="ARBA" id="ARBA00022475"/>
    </source>
</evidence>
<dbReference type="CDD" id="cd03257">
    <property type="entry name" value="ABC_NikE_OppD_transporters"/>
    <property type="match status" value="1"/>
</dbReference>
<evidence type="ECO:0000313" key="12">
    <source>
        <dbReference type="EMBL" id="KFJ04130.1"/>
    </source>
</evidence>
<gene>
    <name evidence="12" type="ORF">BISU_1168</name>
</gene>
<dbReference type="Proteomes" id="UP000029055">
    <property type="component" value="Unassembled WGS sequence"/>
</dbReference>
<organism evidence="12 13">
    <name type="scientific">Bifidobacterium subtile</name>
    <dbReference type="NCBI Taxonomy" id="77635"/>
    <lineage>
        <taxon>Bacteria</taxon>
        <taxon>Bacillati</taxon>
        <taxon>Actinomycetota</taxon>
        <taxon>Actinomycetes</taxon>
        <taxon>Bifidobacteriales</taxon>
        <taxon>Bifidobacteriaceae</taxon>
        <taxon>Bifidobacterium</taxon>
    </lineage>
</organism>
<dbReference type="SMART" id="SM00382">
    <property type="entry name" value="AAA"/>
    <property type="match status" value="1"/>
</dbReference>
<evidence type="ECO:0000256" key="8">
    <source>
        <dbReference type="ARBA" id="ARBA00022967"/>
    </source>
</evidence>
<dbReference type="PANTHER" id="PTHR43297:SF14">
    <property type="entry name" value="ATPASE AAA-TYPE CORE DOMAIN-CONTAINING PROTEIN"/>
    <property type="match status" value="1"/>
</dbReference>
<keyword evidence="6" id="KW-0547">Nucleotide-binding</keyword>
<keyword evidence="5" id="KW-0997">Cell inner membrane</keyword>
<keyword evidence="4" id="KW-1003">Cell membrane</keyword>
<evidence type="ECO:0000256" key="10">
    <source>
        <dbReference type="SAM" id="MobiDB-lite"/>
    </source>
</evidence>
<evidence type="ECO:0000256" key="3">
    <source>
        <dbReference type="ARBA" id="ARBA00022448"/>
    </source>
</evidence>
<evidence type="ECO:0000256" key="2">
    <source>
        <dbReference type="ARBA" id="ARBA00005417"/>
    </source>
</evidence>
<feature type="compositionally biased region" description="Polar residues" evidence="10">
    <location>
        <begin position="333"/>
        <end position="343"/>
    </location>
</feature>
<keyword evidence="7 12" id="KW-0067">ATP-binding</keyword>
<dbReference type="Gene3D" id="3.40.50.300">
    <property type="entry name" value="P-loop containing nucleotide triphosphate hydrolases"/>
    <property type="match status" value="1"/>
</dbReference>
<dbReference type="PROSITE" id="PS00211">
    <property type="entry name" value="ABC_TRANSPORTER_1"/>
    <property type="match status" value="1"/>
</dbReference>
<evidence type="ECO:0000256" key="9">
    <source>
        <dbReference type="ARBA" id="ARBA00023136"/>
    </source>
</evidence>
<comment type="subcellular location">
    <subcellularLocation>
        <location evidence="1">Cell membrane</location>
        <topology evidence="1">Peripheral membrane protein</topology>
    </subcellularLocation>
</comment>
<dbReference type="Pfam" id="PF00005">
    <property type="entry name" value="ABC_tran"/>
    <property type="match status" value="1"/>
</dbReference>
<keyword evidence="12" id="KW-0378">Hydrolase</keyword>
<name>A0A087E8M9_9BIFI</name>
<dbReference type="InterPro" id="IPR017871">
    <property type="entry name" value="ABC_transporter-like_CS"/>
</dbReference>
<dbReference type="AlphaFoldDB" id="A0A087E8M9"/>
<reference evidence="12 13" key="1">
    <citation type="submission" date="2014-03" db="EMBL/GenBank/DDBJ databases">
        <title>Genomics of Bifidobacteria.</title>
        <authorList>
            <person name="Ventura M."/>
            <person name="Milani C."/>
            <person name="Lugli G.A."/>
        </authorList>
    </citation>
    <scope>NUCLEOTIDE SEQUENCE [LARGE SCALE GENOMIC DNA]</scope>
    <source>
        <strain evidence="12 13">LMG 11597</strain>
    </source>
</reference>
<keyword evidence="9" id="KW-0472">Membrane</keyword>
<dbReference type="InterPro" id="IPR003593">
    <property type="entry name" value="AAA+_ATPase"/>
</dbReference>
<proteinExistence type="inferred from homology"/>
<feature type="region of interest" description="Disordered" evidence="10">
    <location>
        <begin position="256"/>
        <end position="280"/>
    </location>
</feature>
<feature type="region of interest" description="Disordered" evidence="10">
    <location>
        <begin position="293"/>
        <end position="350"/>
    </location>
</feature>
<comment type="similarity">
    <text evidence="2">Belongs to the ABC transporter superfamily.</text>
</comment>
<dbReference type="eggNOG" id="COG0444">
    <property type="taxonomic scope" value="Bacteria"/>
</dbReference>
<dbReference type="InterPro" id="IPR003439">
    <property type="entry name" value="ABC_transporter-like_ATP-bd"/>
</dbReference>
<evidence type="ECO:0000256" key="6">
    <source>
        <dbReference type="ARBA" id="ARBA00022741"/>
    </source>
</evidence>
<feature type="compositionally biased region" description="Low complexity" evidence="10">
    <location>
        <begin position="320"/>
        <end position="332"/>
    </location>
</feature>
<dbReference type="SUPFAM" id="SSF52540">
    <property type="entry name" value="P-loop containing nucleoside triphosphate hydrolases"/>
    <property type="match status" value="1"/>
</dbReference>
<dbReference type="EMBL" id="JGZR01000005">
    <property type="protein sequence ID" value="KFJ04130.1"/>
    <property type="molecule type" value="Genomic_DNA"/>
</dbReference>
<protein>
    <submittedName>
        <fullName evidence="12">Peptide ABC transporter ATP-binding protein</fullName>
        <ecNumber evidence="12">3.6.3.25</ecNumber>
    </submittedName>
</protein>
<evidence type="ECO:0000256" key="1">
    <source>
        <dbReference type="ARBA" id="ARBA00004202"/>
    </source>
</evidence>
<evidence type="ECO:0000256" key="5">
    <source>
        <dbReference type="ARBA" id="ARBA00022519"/>
    </source>
</evidence>
<keyword evidence="13" id="KW-1185">Reference proteome</keyword>
<evidence type="ECO:0000259" key="11">
    <source>
        <dbReference type="PROSITE" id="PS50893"/>
    </source>
</evidence>
<keyword evidence="3" id="KW-0813">Transport</keyword>
<accession>A0A087E8M9</accession>
<dbReference type="InterPro" id="IPR027417">
    <property type="entry name" value="P-loop_NTPase"/>
</dbReference>
<comment type="caution">
    <text evidence="12">The sequence shown here is derived from an EMBL/GenBank/DDBJ whole genome shotgun (WGS) entry which is preliminary data.</text>
</comment>
<dbReference type="PROSITE" id="PS50893">
    <property type="entry name" value="ABC_TRANSPORTER_2"/>
    <property type="match status" value="1"/>
</dbReference>
<dbReference type="STRING" id="77635.BISU_1168"/>
<keyword evidence="8" id="KW-1278">Translocase</keyword>
<dbReference type="EC" id="3.6.3.25" evidence="12"/>
<dbReference type="PANTHER" id="PTHR43297">
    <property type="entry name" value="OLIGOPEPTIDE TRANSPORT ATP-BINDING PROTEIN APPD"/>
    <property type="match status" value="1"/>
</dbReference>